<dbReference type="GO" id="GO:0009252">
    <property type="term" value="P:peptidoglycan biosynthetic process"/>
    <property type="evidence" value="ECO:0007669"/>
    <property type="project" value="UniProtKB-KW"/>
</dbReference>
<dbReference type="Pfam" id="PF03023">
    <property type="entry name" value="MurJ"/>
    <property type="match status" value="1"/>
</dbReference>
<dbReference type="GO" id="GO:0008360">
    <property type="term" value="P:regulation of cell shape"/>
    <property type="evidence" value="ECO:0007669"/>
    <property type="project" value="UniProtKB-KW"/>
</dbReference>
<organism evidence="9 11">
    <name type="scientific">Blautia obeum</name>
    <dbReference type="NCBI Taxonomy" id="40520"/>
    <lineage>
        <taxon>Bacteria</taxon>
        <taxon>Bacillati</taxon>
        <taxon>Bacillota</taxon>
        <taxon>Clostridia</taxon>
        <taxon>Lachnospirales</taxon>
        <taxon>Lachnospiraceae</taxon>
        <taxon>Blautia</taxon>
    </lineage>
</organism>
<keyword evidence="2" id="KW-1003">Cell membrane</keyword>
<feature type="transmembrane region" description="Helical" evidence="8">
    <location>
        <begin position="463"/>
        <end position="485"/>
    </location>
</feature>
<evidence type="ECO:0000313" key="11">
    <source>
        <dbReference type="Proteomes" id="UP000095645"/>
    </source>
</evidence>
<evidence type="ECO:0000256" key="5">
    <source>
        <dbReference type="ARBA" id="ARBA00022984"/>
    </source>
</evidence>
<feature type="transmembrane region" description="Helical" evidence="8">
    <location>
        <begin position="366"/>
        <end position="387"/>
    </location>
</feature>
<dbReference type="InterPro" id="IPR050833">
    <property type="entry name" value="Poly_Biosynth_Transport"/>
</dbReference>
<feature type="transmembrane region" description="Helical" evidence="8">
    <location>
        <begin position="12"/>
        <end position="30"/>
    </location>
</feature>
<evidence type="ECO:0000313" key="10">
    <source>
        <dbReference type="EMBL" id="CUP76138.1"/>
    </source>
</evidence>
<keyword evidence="3 8" id="KW-0812">Transmembrane</keyword>
<accession>A0A174CBT1</accession>
<evidence type="ECO:0000256" key="7">
    <source>
        <dbReference type="ARBA" id="ARBA00023136"/>
    </source>
</evidence>
<feature type="transmembrane region" description="Helical" evidence="8">
    <location>
        <begin position="399"/>
        <end position="420"/>
    </location>
</feature>
<dbReference type="InterPro" id="IPR024923">
    <property type="entry name" value="PG_synth_SpoVB"/>
</dbReference>
<keyword evidence="9" id="KW-0132">Cell division</keyword>
<keyword evidence="7 8" id="KW-0472">Membrane</keyword>
<name>A0A174CBT1_9FIRM</name>
<feature type="transmembrane region" description="Helical" evidence="8">
    <location>
        <begin position="426"/>
        <end position="443"/>
    </location>
</feature>
<dbReference type="Proteomes" id="UP000095762">
    <property type="component" value="Unassembled WGS sequence"/>
</dbReference>
<dbReference type="GO" id="GO:0051301">
    <property type="term" value="P:cell division"/>
    <property type="evidence" value="ECO:0007669"/>
    <property type="project" value="UniProtKB-KW"/>
</dbReference>
<dbReference type="PIRSF" id="PIRSF038958">
    <property type="entry name" value="PG_synth_SpoVB"/>
    <property type="match status" value="1"/>
</dbReference>
<dbReference type="Proteomes" id="UP000095645">
    <property type="component" value="Unassembled WGS sequence"/>
</dbReference>
<evidence type="ECO:0000313" key="12">
    <source>
        <dbReference type="Proteomes" id="UP000095762"/>
    </source>
</evidence>
<dbReference type="EMBL" id="CYZP01000014">
    <property type="protein sequence ID" value="CUO09719.1"/>
    <property type="molecule type" value="Genomic_DNA"/>
</dbReference>
<evidence type="ECO:0000313" key="9">
    <source>
        <dbReference type="EMBL" id="CUO09719.1"/>
    </source>
</evidence>
<dbReference type="PANTHER" id="PTHR30250:SF21">
    <property type="entry name" value="LIPID II FLIPPASE MURJ"/>
    <property type="match status" value="1"/>
</dbReference>
<feature type="transmembrane region" description="Helical" evidence="8">
    <location>
        <begin position="160"/>
        <end position="179"/>
    </location>
</feature>
<keyword evidence="6 8" id="KW-1133">Transmembrane helix</keyword>
<feature type="transmembrane region" description="Helical" evidence="8">
    <location>
        <begin position="237"/>
        <end position="258"/>
    </location>
</feature>
<dbReference type="EMBL" id="CZBP01000004">
    <property type="protein sequence ID" value="CUP76138.1"/>
    <property type="molecule type" value="Genomic_DNA"/>
</dbReference>
<gene>
    <name evidence="9" type="primary">ytgP</name>
    <name evidence="9" type="ORF">ERS852476_01882</name>
    <name evidence="10" type="ORF">ERS852569_00663</name>
</gene>
<evidence type="ECO:0000256" key="3">
    <source>
        <dbReference type="ARBA" id="ARBA00022692"/>
    </source>
</evidence>
<dbReference type="AlphaFoldDB" id="A0A174CBT1"/>
<feature type="transmembrane region" description="Helical" evidence="8">
    <location>
        <begin position="191"/>
        <end position="216"/>
    </location>
</feature>
<feature type="transmembrane region" description="Helical" evidence="8">
    <location>
        <begin position="336"/>
        <end position="360"/>
    </location>
</feature>
<dbReference type="InterPro" id="IPR004268">
    <property type="entry name" value="MurJ"/>
</dbReference>
<feature type="transmembrane region" description="Helical" evidence="8">
    <location>
        <begin position="278"/>
        <end position="300"/>
    </location>
</feature>
<evidence type="ECO:0000256" key="4">
    <source>
        <dbReference type="ARBA" id="ARBA00022960"/>
    </source>
</evidence>
<dbReference type="CDD" id="cd13124">
    <property type="entry name" value="MATE_SpoVB_like"/>
    <property type="match status" value="1"/>
</dbReference>
<keyword evidence="4" id="KW-0133">Cell shape</keyword>
<feature type="transmembrane region" description="Helical" evidence="8">
    <location>
        <begin position="119"/>
        <end position="139"/>
    </location>
</feature>
<dbReference type="PANTHER" id="PTHR30250">
    <property type="entry name" value="PST FAMILY PREDICTED COLANIC ACID TRANSPORTER"/>
    <property type="match status" value="1"/>
</dbReference>
<reference evidence="11 12" key="1">
    <citation type="submission" date="2015-09" db="EMBL/GenBank/DDBJ databases">
        <authorList>
            <consortium name="Pathogen Informatics"/>
        </authorList>
    </citation>
    <scope>NUCLEOTIDE SEQUENCE [LARGE SCALE GENOMIC DNA]</scope>
    <source>
        <strain evidence="9 11">2789STDY5834861</strain>
        <strain evidence="10 12">2789STDY5834957</strain>
    </source>
</reference>
<keyword evidence="9" id="KW-0131">Cell cycle</keyword>
<evidence type="ECO:0000256" key="8">
    <source>
        <dbReference type="SAM" id="Phobius"/>
    </source>
</evidence>
<dbReference type="GO" id="GO:0005886">
    <property type="term" value="C:plasma membrane"/>
    <property type="evidence" value="ECO:0007669"/>
    <property type="project" value="UniProtKB-SubCell"/>
</dbReference>
<keyword evidence="5" id="KW-0573">Peptidoglycan synthesis</keyword>
<feature type="transmembrane region" description="Helical" evidence="8">
    <location>
        <begin position="50"/>
        <end position="70"/>
    </location>
</feature>
<feature type="transmembrane region" description="Helical" evidence="8">
    <location>
        <begin position="491"/>
        <end position="512"/>
    </location>
</feature>
<proteinExistence type="predicted"/>
<dbReference type="RefSeq" id="WP_055058071.1">
    <property type="nucleotide sequence ID" value="NZ_CYZP01000014.1"/>
</dbReference>
<evidence type="ECO:0000256" key="2">
    <source>
        <dbReference type="ARBA" id="ARBA00022475"/>
    </source>
</evidence>
<evidence type="ECO:0000256" key="6">
    <source>
        <dbReference type="ARBA" id="ARBA00022989"/>
    </source>
</evidence>
<protein>
    <submittedName>
        <fullName evidence="9">Probable cell division protein ytgP</fullName>
    </submittedName>
</protein>
<evidence type="ECO:0000256" key="1">
    <source>
        <dbReference type="ARBA" id="ARBA00004651"/>
    </source>
</evidence>
<comment type="subcellular location">
    <subcellularLocation>
        <location evidence="1">Cell membrane</location>
        <topology evidence="1">Multi-pass membrane protein</topology>
    </subcellularLocation>
</comment>
<feature type="transmembrane region" description="Helical" evidence="8">
    <location>
        <begin position="91"/>
        <end position="113"/>
    </location>
</feature>
<sequence>MNQKNNLVKNASFLMIAAMISKVIGLLYKSPLSNIIGSLGMGYTSLAQNAYMILLMIASFSIPQAVSKLISERIALKDYRNAHKFFKGAMIYAMVIGGVVGLFCLFGAGLIIPQNQKDAIPALQILAPTIFLSGILGVFRGYFQAYRNMMPTSISQIIEQVFNAAVSLLAAWGFINAFSDGTENSIAKWGAAGSTVGTGAGVVTALAFMLLVYGVNRRKILHRVEKDHRHQEESYKEIFRVIILVVSPIILSAFVYNVNAYINGYLFSDILGRRGGDAAQIGILYAEYATYFMTIINIPLTLSSTAPTSMIPEVSALYATGDIEATRECIDQTVQLSMVVSAPCAMGLAVLAQPIVFLLYGNSTGLAANLLILGSFSILLNGMSNISNGVLQAIGQQRIPVITAAIALVVDIVVVVVLLFTTNLGVYALLIAMVIYSVVVCVLNDRAMKKYLQYKNPWKEGYLYPVLASVPMGIVAGCICYGLNIFVKSNFICLIVSIPVAAVVYLFAYLIISKPSESQLRRIPGGSYLIRIAEKLPFWQNN</sequence>